<dbReference type="EMBL" id="JAERWK010000015">
    <property type="protein sequence ID" value="MBM9467984.1"/>
    <property type="molecule type" value="Genomic_DNA"/>
</dbReference>
<reference evidence="3" key="1">
    <citation type="submission" date="2021-01" db="EMBL/GenBank/DDBJ databases">
        <title>YIM 132084 draft genome.</title>
        <authorList>
            <person name="An D."/>
        </authorList>
    </citation>
    <scope>NUCLEOTIDE SEQUENCE</scope>
    <source>
        <strain evidence="3">YIM 132084</strain>
    </source>
</reference>
<feature type="compositionally biased region" description="Low complexity" evidence="1">
    <location>
        <begin position="1"/>
        <end position="16"/>
    </location>
</feature>
<dbReference type="AlphaFoldDB" id="A0A938YH26"/>
<protein>
    <submittedName>
        <fullName evidence="3">DUF222 domain-containing protein</fullName>
    </submittedName>
</protein>
<feature type="compositionally biased region" description="Polar residues" evidence="1">
    <location>
        <begin position="325"/>
        <end position="339"/>
    </location>
</feature>
<evidence type="ECO:0000256" key="1">
    <source>
        <dbReference type="SAM" id="MobiDB-lite"/>
    </source>
</evidence>
<name>A0A938YH26_9ACTN</name>
<comment type="caution">
    <text evidence="3">The sequence shown here is derived from an EMBL/GenBank/DDBJ whole genome shotgun (WGS) entry which is preliminary data.</text>
</comment>
<accession>A0A938YH26</accession>
<feature type="compositionally biased region" description="Low complexity" evidence="1">
    <location>
        <begin position="584"/>
        <end position="596"/>
    </location>
</feature>
<proteinExistence type="predicted"/>
<dbReference type="CDD" id="cd00085">
    <property type="entry name" value="HNHc"/>
    <property type="match status" value="1"/>
</dbReference>
<dbReference type="InterPro" id="IPR003615">
    <property type="entry name" value="HNH_nuc"/>
</dbReference>
<gene>
    <name evidence="3" type="ORF">JL106_11900</name>
</gene>
<dbReference type="Pfam" id="PF02720">
    <property type="entry name" value="DUF222"/>
    <property type="match status" value="1"/>
</dbReference>
<evidence type="ECO:0000313" key="4">
    <source>
        <dbReference type="Proteomes" id="UP000663792"/>
    </source>
</evidence>
<sequence length="605" mass="63244">MGDNSTTAPDAAPSPACWADQASAPPGTDSLIALAALDPVVIGGLSGGEMVDALIAVDRAQSLLAARRMQLLAALAVPFSAGDPMRLAARLARKHTLSDSDEQVAQHVPLAAASLAGSAVAAALGIPTVTAGIQVATAQDFTGRLAPTLAALESGRIDAAKARIVHEHTATLTGLAAGTVQQLVLPTAHEATRSEFRDQVATAVIIADPKSAQERHEAAAEQRSLALSTAPDAMANLRAYLPADAGIKIAQICDLIATQTTALPGDRRGIATRRVDALADLADRLLTHGHLDLRAWLGHPLPDPTGHPEDHPASASSAGIPAEGTHSQPSAAPGQTGTRQGRRPHLTVTIAATTLAGADDLPALLAGFGPIPAGLARAIAASAATITALATDPATGAAVAAGELQYRPRQDLRDRTTALRPTCTFPSCRQPAWRCDLDHRDRYDQEQPDRGGPTSLENLHPLCRRHHLTKHHTDWRVHPEPDQLTLHWTSPTGHHHTSRPRPATVPDPWLTTAALAGVPAEITVDVRTGSATRVQVLERPAHARPVPEVDHSIDISDLEQGLVDLLLIDAINHPGDAAVEESLPAPDTPTDATGPEDPADDRPPF</sequence>
<organism evidence="3 4">
    <name type="scientific">Nakamurella leprariae</name>
    <dbReference type="NCBI Taxonomy" id="2803911"/>
    <lineage>
        <taxon>Bacteria</taxon>
        <taxon>Bacillati</taxon>
        <taxon>Actinomycetota</taxon>
        <taxon>Actinomycetes</taxon>
        <taxon>Nakamurellales</taxon>
        <taxon>Nakamurellaceae</taxon>
        <taxon>Nakamurella</taxon>
    </lineage>
</organism>
<keyword evidence="4" id="KW-1185">Reference proteome</keyword>
<dbReference type="Proteomes" id="UP000663792">
    <property type="component" value="Unassembled WGS sequence"/>
</dbReference>
<feature type="region of interest" description="Disordered" evidence="1">
    <location>
        <begin position="577"/>
        <end position="605"/>
    </location>
</feature>
<dbReference type="InterPro" id="IPR003870">
    <property type="entry name" value="DUF222"/>
</dbReference>
<feature type="region of interest" description="Disordered" evidence="1">
    <location>
        <begin position="1"/>
        <end position="20"/>
    </location>
</feature>
<evidence type="ECO:0000313" key="3">
    <source>
        <dbReference type="EMBL" id="MBM9467984.1"/>
    </source>
</evidence>
<feature type="domain" description="DUF222" evidence="2">
    <location>
        <begin position="112"/>
        <end position="295"/>
    </location>
</feature>
<evidence type="ECO:0000259" key="2">
    <source>
        <dbReference type="Pfam" id="PF02720"/>
    </source>
</evidence>
<feature type="region of interest" description="Disordered" evidence="1">
    <location>
        <begin position="301"/>
        <end position="344"/>
    </location>
</feature>
<dbReference type="RefSeq" id="WP_205260939.1">
    <property type="nucleotide sequence ID" value="NZ_JAERWK010000015.1"/>
</dbReference>